<dbReference type="Gene3D" id="1.10.260.40">
    <property type="entry name" value="lambda repressor-like DNA-binding domains"/>
    <property type="match status" value="1"/>
</dbReference>
<dbReference type="InterPro" id="IPR010982">
    <property type="entry name" value="Lambda_DNA-bd_dom_sf"/>
</dbReference>
<evidence type="ECO:0000313" key="3">
    <source>
        <dbReference type="EMBL" id="RGV56168.1"/>
    </source>
</evidence>
<evidence type="ECO:0000256" key="1">
    <source>
        <dbReference type="ARBA" id="ARBA00023125"/>
    </source>
</evidence>
<dbReference type="RefSeq" id="WP_007209550.1">
    <property type="nucleotide sequence ID" value="NZ_JAQDDH010000022.1"/>
</dbReference>
<gene>
    <name evidence="3" type="ORF">DWW10_05625</name>
</gene>
<dbReference type="GO" id="GO:0003700">
    <property type="term" value="F:DNA-binding transcription factor activity"/>
    <property type="evidence" value="ECO:0007669"/>
    <property type="project" value="TreeGrafter"/>
</dbReference>
<dbReference type="CDD" id="cd00093">
    <property type="entry name" value="HTH_XRE"/>
    <property type="match status" value="1"/>
</dbReference>
<dbReference type="AlphaFoldDB" id="A0A412YFR1"/>
<feature type="domain" description="HTH cro/C1-type" evidence="2">
    <location>
        <begin position="47"/>
        <end position="103"/>
    </location>
</feature>
<proteinExistence type="predicted"/>
<name>A0A412YFR1_9BACE</name>
<dbReference type="InterPro" id="IPR050807">
    <property type="entry name" value="TransReg_Diox_bact_type"/>
</dbReference>
<dbReference type="SUPFAM" id="SSF47413">
    <property type="entry name" value="lambda repressor-like DNA-binding domains"/>
    <property type="match status" value="1"/>
</dbReference>
<dbReference type="EMBL" id="QRZF01000003">
    <property type="protein sequence ID" value="RGV56168.1"/>
    <property type="molecule type" value="Genomic_DNA"/>
</dbReference>
<dbReference type="SMART" id="SM00530">
    <property type="entry name" value="HTH_XRE"/>
    <property type="match status" value="1"/>
</dbReference>
<dbReference type="PANTHER" id="PTHR46797">
    <property type="entry name" value="HTH-TYPE TRANSCRIPTIONAL REGULATOR"/>
    <property type="match status" value="1"/>
</dbReference>
<evidence type="ECO:0000259" key="2">
    <source>
        <dbReference type="PROSITE" id="PS50943"/>
    </source>
</evidence>
<dbReference type="GO" id="GO:0003677">
    <property type="term" value="F:DNA binding"/>
    <property type="evidence" value="ECO:0007669"/>
    <property type="project" value="UniProtKB-KW"/>
</dbReference>
<sequence length="103" mass="11894">MRKLDENKLAKLHTAGELLDNKYGEAGTESRTVFHEKSIAWYYGEILRDRRKQLKITQQELAEKVGTARSYIARVEKGETDIQISSFFRIARALGIEFTPTFL</sequence>
<dbReference type="PANTHER" id="PTHR46797:SF1">
    <property type="entry name" value="METHYLPHOSPHONATE SYNTHASE"/>
    <property type="match status" value="1"/>
</dbReference>
<reference evidence="3 4" key="1">
    <citation type="submission" date="2018-08" db="EMBL/GenBank/DDBJ databases">
        <title>A genome reference for cultivated species of the human gut microbiota.</title>
        <authorList>
            <person name="Zou Y."/>
            <person name="Xue W."/>
            <person name="Luo G."/>
        </authorList>
    </citation>
    <scope>NUCLEOTIDE SEQUENCE [LARGE SCALE GENOMIC DNA]</scope>
    <source>
        <strain evidence="3 4">AF14-32</strain>
    </source>
</reference>
<evidence type="ECO:0000313" key="4">
    <source>
        <dbReference type="Proteomes" id="UP000283850"/>
    </source>
</evidence>
<dbReference type="Pfam" id="PF01381">
    <property type="entry name" value="HTH_3"/>
    <property type="match status" value="1"/>
</dbReference>
<dbReference type="InterPro" id="IPR001387">
    <property type="entry name" value="Cro/C1-type_HTH"/>
</dbReference>
<dbReference type="PROSITE" id="PS50943">
    <property type="entry name" value="HTH_CROC1"/>
    <property type="match status" value="1"/>
</dbReference>
<dbReference type="GO" id="GO:0005829">
    <property type="term" value="C:cytosol"/>
    <property type="evidence" value="ECO:0007669"/>
    <property type="project" value="TreeGrafter"/>
</dbReference>
<keyword evidence="1" id="KW-0238">DNA-binding</keyword>
<organism evidence="3 4">
    <name type="scientific">Bacteroides intestinalis</name>
    <dbReference type="NCBI Taxonomy" id="329854"/>
    <lineage>
        <taxon>Bacteria</taxon>
        <taxon>Pseudomonadati</taxon>
        <taxon>Bacteroidota</taxon>
        <taxon>Bacteroidia</taxon>
        <taxon>Bacteroidales</taxon>
        <taxon>Bacteroidaceae</taxon>
        <taxon>Bacteroides</taxon>
    </lineage>
</organism>
<comment type="caution">
    <text evidence="3">The sequence shown here is derived from an EMBL/GenBank/DDBJ whole genome shotgun (WGS) entry which is preliminary data.</text>
</comment>
<accession>A0A412YFR1</accession>
<dbReference type="Proteomes" id="UP000283850">
    <property type="component" value="Unassembled WGS sequence"/>
</dbReference>
<protein>
    <submittedName>
        <fullName evidence="3">XRE family transcriptional regulator</fullName>
    </submittedName>
</protein>